<keyword evidence="13" id="KW-1185">Reference proteome</keyword>
<keyword evidence="8" id="KW-0408">Iron</keyword>
<name>A0A542DY26_9MICO</name>
<comment type="catalytic activity">
    <reaction evidence="10">
        <text>2 reduced [2Fe-2S]-[ferredoxin] + NADP(+) + H(+) = 2 oxidized [2Fe-2S]-[ferredoxin] + NADPH</text>
        <dbReference type="Rhea" id="RHEA:20125"/>
        <dbReference type="Rhea" id="RHEA-COMP:10000"/>
        <dbReference type="Rhea" id="RHEA-COMP:10001"/>
        <dbReference type="ChEBI" id="CHEBI:15378"/>
        <dbReference type="ChEBI" id="CHEBI:33737"/>
        <dbReference type="ChEBI" id="CHEBI:33738"/>
        <dbReference type="ChEBI" id="CHEBI:57783"/>
        <dbReference type="ChEBI" id="CHEBI:58349"/>
        <dbReference type="EC" id="1.18.1.2"/>
    </reaction>
</comment>
<dbReference type="PROSITE" id="PS00198">
    <property type="entry name" value="4FE4S_FER_1"/>
    <property type="match status" value="1"/>
</dbReference>
<dbReference type="InterPro" id="IPR036188">
    <property type="entry name" value="FAD/NAD-bd_sf"/>
</dbReference>
<keyword evidence="6" id="KW-0521">NADP</keyword>
<feature type="domain" description="4Fe-4S ferredoxin-type" evidence="11">
    <location>
        <begin position="37"/>
        <end position="66"/>
    </location>
</feature>
<protein>
    <recommendedName>
        <fullName evidence="2">ferredoxin--NADP(+) reductase</fullName>
        <ecNumber evidence="2">1.18.1.2</ecNumber>
    </recommendedName>
</protein>
<evidence type="ECO:0000256" key="5">
    <source>
        <dbReference type="ARBA" id="ARBA00022827"/>
    </source>
</evidence>
<keyword evidence="5" id="KW-0274">FAD</keyword>
<dbReference type="EMBL" id="VFMN01000001">
    <property type="protein sequence ID" value="TQJ08002.1"/>
    <property type="molecule type" value="Genomic_DNA"/>
</dbReference>
<evidence type="ECO:0000313" key="13">
    <source>
        <dbReference type="Proteomes" id="UP000317893"/>
    </source>
</evidence>
<evidence type="ECO:0000256" key="6">
    <source>
        <dbReference type="ARBA" id="ARBA00022857"/>
    </source>
</evidence>
<dbReference type="SUPFAM" id="SSF51971">
    <property type="entry name" value="Nucleotide-binding domain"/>
    <property type="match status" value="1"/>
</dbReference>
<accession>A0A542DY26</accession>
<sequence length="487" mass="50611">MPFAITRSCCNDAHCVSVCPVNCIHPTPDEPDFGTTDQLYVDPRACIDCGACASACPVDAVFPVEELTAPLAHFAGRNAAFYADRPVGTTWAAPRFPRALPAGSDLRVAVVGTGPAACYAAQTLLRSTEARLTLVEREDVPGGLVRWGVAPDHPSTKRVADVFAWIFRHPRVTLRLGTEVGRDVGLDELRATHHAVLVAVGASDERRLGIPGEHLPGVVAGGDLARWANGHPAAPAPDLTRPRAVVVGTGNVALDVARLLASDPDDLGGDLDPHVRAALRRSAVREVVVVGRRGPSSAAWTESELLALKHLPGVRLVVDDVPGVGDEVAAGAGPAAHLQDVDREAVSWDTDPVGRRIVLRFGSAPRAVLGGSRVQGLALADGTDLRAGLVVTSIGRTARGLPGMPVDAAGAVAQESGRVLEAPGGGVVPGLFVAGWAKRGGSGGIGANRRDAEETVAALVDDALAGRLPAPTAPPPLPLRRRLLRLR</sequence>
<dbReference type="GO" id="GO:0051536">
    <property type="term" value="F:iron-sulfur cluster binding"/>
    <property type="evidence" value="ECO:0007669"/>
    <property type="project" value="UniProtKB-KW"/>
</dbReference>
<keyword evidence="7" id="KW-0560">Oxidoreductase</keyword>
<evidence type="ECO:0000256" key="10">
    <source>
        <dbReference type="ARBA" id="ARBA00047776"/>
    </source>
</evidence>
<dbReference type="InterPro" id="IPR017900">
    <property type="entry name" value="4Fe4S_Fe_S_CS"/>
</dbReference>
<keyword evidence="4" id="KW-0479">Metal-binding</keyword>
<evidence type="ECO:0000256" key="4">
    <source>
        <dbReference type="ARBA" id="ARBA00022723"/>
    </source>
</evidence>
<dbReference type="RefSeq" id="WP_141847406.1">
    <property type="nucleotide sequence ID" value="NZ_BAAAPR010000002.1"/>
</dbReference>
<evidence type="ECO:0000256" key="8">
    <source>
        <dbReference type="ARBA" id="ARBA00023004"/>
    </source>
</evidence>
<keyword evidence="3" id="KW-0285">Flavoprotein</keyword>
<dbReference type="InterPro" id="IPR017896">
    <property type="entry name" value="4Fe4S_Fe-S-bd"/>
</dbReference>
<dbReference type="GO" id="GO:0004324">
    <property type="term" value="F:ferredoxin-NADP+ reductase activity"/>
    <property type="evidence" value="ECO:0007669"/>
    <property type="project" value="UniProtKB-EC"/>
</dbReference>
<comment type="cofactor">
    <cofactor evidence="1">
        <name>FAD</name>
        <dbReference type="ChEBI" id="CHEBI:57692"/>
    </cofactor>
</comment>
<dbReference type="InterPro" id="IPR055275">
    <property type="entry name" value="Ferredox_Rdtase"/>
</dbReference>
<evidence type="ECO:0000256" key="9">
    <source>
        <dbReference type="ARBA" id="ARBA00023014"/>
    </source>
</evidence>
<keyword evidence="9" id="KW-0411">Iron-sulfur</keyword>
<dbReference type="PROSITE" id="PS51379">
    <property type="entry name" value="4FE4S_FER_2"/>
    <property type="match status" value="1"/>
</dbReference>
<dbReference type="OrthoDB" id="289202at2"/>
<dbReference type="InterPro" id="IPR023753">
    <property type="entry name" value="FAD/NAD-binding_dom"/>
</dbReference>
<organism evidence="12 13">
    <name type="scientific">Lapillicoccus jejuensis</name>
    <dbReference type="NCBI Taxonomy" id="402171"/>
    <lineage>
        <taxon>Bacteria</taxon>
        <taxon>Bacillati</taxon>
        <taxon>Actinomycetota</taxon>
        <taxon>Actinomycetes</taxon>
        <taxon>Micrococcales</taxon>
        <taxon>Intrasporangiaceae</taxon>
        <taxon>Lapillicoccus</taxon>
    </lineage>
</organism>
<dbReference type="Pfam" id="PF07992">
    <property type="entry name" value="Pyr_redox_2"/>
    <property type="match status" value="1"/>
</dbReference>
<comment type="caution">
    <text evidence="12">The sequence shown here is derived from an EMBL/GenBank/DDBJ whole genome shotgun (WGS) entry which is preliminary data.</text>
</comment>
<evidence type="ECO:0000256" key="2">
    <source>
        <dbReference type="ARBA" id="ARBA00013223"/>
    </source>
</evidence>
<dbReference type="AlphaFoldDB" id="A0A542DY26"/>
<dbReference type="Proteomes" id="UP000317893">
    <property type="component" value="Unassembled WGS sequence"/>
</dbReference>
<dbReference type="PANTHER" id="PTHR48467:SF1">
    <property type="entry name" value="GLUTAMATE SYNTHASE 1 [NADH], CHLOROPLASTIC-LIKE"/>
    <property type="match status" value="1"/>
</dbReference>
<dbReference type="GO" id="GO:0046872">
    <property type="term" value="F:metal ion binding"/>
    <property type="evidence" value="ECO:0007669"/>
    <property type="project" value="UniProtKB-KW"/>
</dbReference>
<dbReference type="Pfam" id="PF00037">
    <property type="entry name" value="Fer4"/>
    <property type="match status" value="1"/>
</dbReference>
<proteinExistence type="predicted"/>
<evidence type="ECO:0000259" key="11">
    <source>
        <dbReference type="PROSITE" id="PS51379"/>
    </source>
</evidence>
<dbReference type="PANTHER" id="PTHR48467">
    <property type="entry name" value="GLUTAMATE SYNTHASE 1 [NADH], CHLOROPLASTIC-LIKE"/>
    <property type="match status" value="1"/>
</dbReference>
<evidence type="ECO:0000256" key="3">
    <source>
        <dbReference type="ARBA" id="ARBA00022630"/>
    </source>
</evidence>
<dbReference type="Gene3D" id="3.30.70.20">
    <property type="match status" value="1"/>
</dbReference>
<dbReference type="PRINTS" id="PR00419">
    <property type="entry name" value="ADXRDTASE"/>
</dbReference>
<reference evidence="12 13" key="1">
    <citation type="submission" date="2019-06" db="EMBL/GenBank/DDBJ databases">
        <title>Sequencing the genomes of 1000 actinobacteria strains.</title>
        <authorList>
            <person name="Klenk H.-P."/>
        </authorList>
    </citation>
    <scope>NUCLEOTIDE SEQUENCE [LARGE SCALE GENOMIC DNA]</scope>
    <source>
        <strain evidence="12 13">DSM 18607</strain>
    </source>
</reference>
<dbReference type="SUPFAM" id="SSF54862">
    <property type="entry name" value="4Fe-4S ferredoxins"/>
    <property type="match status" value="1"/>
</dbReference>
<evidence type="ECO:0000313" key="12">
    <source>
        <dbReference type="EMBL" id="TQJ08002.1"/>
    </source>
</evidence>
<evidence type="ECO:0000256" key="1">
    <source>
        <dbReference type="ARBA" id="ARBA00001974"/>
    </source>
</evidence>
<evidence type="ECO:0000256" key="7">
    <source>
        <dbReference type="ARBA" id="ARBA00023002"/>
    </source>
</evidence>
<dbReference type="Gene3D" id="3.50.50.60">
    <property type="entry name" value="FAD/NAD(P)-binding domain"/>
    <property type="match status" value="1"/>
</dbReference>
<dbReference type="Gene3D" id="3.40.50.720">
    <property type="entry name" value="NAD(P)-binding Rossmann-like Domain"/>
    <property type="match status" value="1"/>
</dbReference>
<gene>
    <name evidence="12" type="ORF">FB458_1079</name>
</gene>
<dbReference type="EC" id="1.18.1.2" evidence="2"/>